<evidence type="ECO:0000313" key="1">
    <source>
        <dbReference type="RefSeq" id="XP_059604000.1"/>
    </source>
</evidence>
<organism evidence="1">
    <name type="scientific">Aspergillus niger</name>
    <dbReference type="NCBI Taxonomy" id="5061"/>
    <lineage>
        <taxon>Eukaryota</taxon>
        <taxon>Fungi</taxon>
        <taxon>Dikarya</taxon>
        <taxon>Ascomycota</taxon>
        <taxon>Pezizomycotina</taxon>
        <taxon>Eurotiomycetes</taxon>
        <taxon>Eurotiomycetidae</taxon>
        <taxon>Eurotiales</taxon>
        <taxon>Aspergillaceae</taxon>
        <taxon>Aspergillus</taxon>
        <taxon>Aspergillus subgen. Circumdati</taxon>
    </lineage>
</organism>
<reference evidence="1" key="1">
    <citation type="submission" date="2025-02" db="EMBL/GenBank/DDBJ databases">
        <authorList>
            <consortium name="NCBI Genome Project"/>
        </authorList>
    </citation>
    <scope>NUCLEOTIDE SEQUENCE</scope>
</reference>
<dbReference type="KEGG" id="ang:An08g04720"/>
<dbReference type="VEuPathDB" id="FungiDB:An08g04720"/>
<dbReference type="AlphaFoldDB" id="A0AAJ8BU99"/>
<reference evidence="1" key="2">
    <citation type="submission" date="2025-08" db="UniProtKB">
        <authorList>
            <consortium name="RefSeq"/>
        </authorList>
    </citation>
    <scope>IDENTIFICATION</scope>
</reference>
<protein>
    <submittedName>
        <fullName evidence="1">Uncharacterized protein</fullName>
    </submittedName>
</protein>
<name>A0AAJ8BU99_ASPNG</name>
<sequence length="114" mass="12972">MTKVSLRTGDTQFLEGEDYVLQLPSRSNDAYASSKAIQSLNGLSDSWGITLVSWYMARNELESLEFVTASVRTVLWMIYAPSYGRVATSVCFIPRRLLRSRMLVTQIKCKARIR</sequence>
<dbReference type="GeneID" id="84591658"/>
<proteinExistence type="predicted"/>
<gene>
    <name evidence="1" type="ORF">An08g04720</name>
</gene>
<dbReference type="RefSeq" id="XP_059604000.1">
    <property type="nucleotide sequence ID" value="XM_059749020.1"/>
</dbReference>
<accession>A0AAJ8BU99</accession>